<dbReference type="InterPro" id="IPR000305">
    <property type="entry name" value="GIY-YIG_endonuc"/>
</dbReference>
<dbReference type="PROSITE" id="PS50878">
    <property type="entry name" value="RT_POL"/>
    <property type="match status" value="1"/>
</dbReference>
<feature type="domain" description="Reverse transcriptase" evidence="3">
    <location>
        <begin position="278"/>
        <end position="495"/>
    </location>
</feature>
<organism evidence="4 5">
    <name type="scientific">Ranitomeya imitator</name>
    <name type="common">mimic poison frog</name>
    <dbReference type="NCBI Taxonomy" id="111125"/>
    <lineage>
        <taxon>Eukaryota</taxon>
        <taxon>Metazoa</taxon>
        <taxon>Chordata</taxon>
        <taxon>Craniata</taxon>
        <taxon>Vertebrata</taxon>
        <taxon>Euteleostomi</taxon>
        <taxon>Amphibia</taxon>
        <taxon>Batrachia</taxon>
        <taxon>Anura</taxon>
        <taxon>Neobatrachia</taxon>
        <taxon>Hyloidea</taxon>
        <taxon>Dendrobatidae</taxon>
        <taxon>Dendrobatinae</taxon>
        <taxon>Ranitomeya</taxon>
    </lineage>
</organism>
<dbReference type="InterPro" id="IPR000477">
    <property type="entry name" value="RT_dom"/>
</dbReference>
<dbReference type="InterPro" id="IPR058912">
    <property type="entry name" value="HTH_animal"/>
</dbReference>
<accession>A0ABN9ME26</accession>
<protein>
    <recommendedName>
        <fullName evidence="6">Reverse transcriptase domain-containing protein</fullName>
    </recommendedName>
</protein>
<proteinExistence type="predicted"/>
<dbReference type="Proteomes" id="UP001176940">
    <property type="component" value="Unassembled WGS sequence"/>
</dbReference>
<feature type="domain" description="GIY-YIG" evidence="2">
    <location>
        <begin position="684"/>
        <end position="759"/>
    </location>
</feature>
<gene>
    <name evidence="4" type="ORF">RIMI_LOCUS19856072</name>
</gene>
<feature type="region of interest" description="Disordered" evidence="1">
    <location>
        <begin position="25"/>
        <end position="48"/>
    </location>
</feature>
<evidence type="ECO:0000259" key="2">
    <source>
        <dbReference type="PROSITE" id="PS50164"/>
    </source>
</evidence>
<evidence type="ECO:0000313" key="4">
    <source>
        <dbReference type="EMBL" id="CAJ0965007.1"/>
    </source>
</evidence>
<comment type="caution">
    <text evidence="4">The sequence shown here is derived from an EMBL/GenBank/DDBJ whole genome shotgun (WGS) entry which is preliminary data.</text>
</comment>
<reference evidence="4" key="1">
    <citation type="submission" date="2023-07" db="EMBL/GenBank/DDBJ databases">
        <authorList>
            <person name="Stuckert A."/>
        </authorList>
    </citation>
    <scope>NUCLEOTIDE SEQUENCE</scope>
</reference>
<dbReference type="PANTHER" id="PTHR21301">
    <property type="entry name" value="REVERSE TRANSCRIPTASE"/>
    <property type="match status" value="1"/>
</dbReference>
<sequence>MEICVQGLFGTGKGKSNPLAREQQGLARAQVPQDCTKERTSHDKEGHQKDLATKSLLDMSATGFSYNETEVANIVSQVATSSDFLQISSNEFKSRDLERESRHLTGLELHSATIAEYIRTQRIPRGLRVSLRPTLFQDNTDFCQRFEQILNKCSLDLMTLTLDYLHKEVKTSQDKLQSIETQLKDTSSKEEFESIKSRMKDNLEVYRLETEKRKRQKFIRDTQDYLQNRVYRWRGSTTSYRYNYRGSRFTGGSSTSSSDNERTDIQRAPFLGTDRRFNRRKGRGGVASAAETNRHTMNTRSQNYPPVETFIALIEREVDRFSKQITKDTGAFLNVIKSIKDVTSDTILVTLDVNNLYTSIKHEKGMQATRLLLEGTNMEPRAINFLMNLLLNLVQGTAMGSNVAPPYANAFMSFFESEFVYTNILYKTHCHTWLRYIDDIFCMWMGPLTTLEEFFNQINAIWPELTFTITHDYNQVNFLDTTIIKESDGTLSTDLYTKSTDRNSLLLYQSCHPLATKKSIPISQFHRVRKIVSNDNTCKIRLDEMETRFTQRGYPKRLLYDCRQRLGSSDDKVSTHRIPFVHTFHPFAYKLHRKIRKHWSLLQTSYPDIPEFRTPFLPCFRKPSNLRNKLVRADMGSIQGCQDRKGTFPCLKCSQCANVLKGPRISHPLTGTDIPIRGFFTCDSQYVVYAIKCPCGQIYVGETTQAVKDRISQHKSDIRCGKTYLPVPNHFHQAGHTIAQLRFLVLEQIFPNRRGVYTITQLIISSVGLKKV</sequence>
<evidence type="ECO:0008006" key="6">
    <source>
        <dbReference type="Google" id="ProtNLM"/>
    </source>
</evidence>
<keyword evidence="5" id="KW-1185">Reference proteome</keyword>
<evidence type="ECO:0000256" key="1">
    <source>
        <dbReference type="SAM" id="MobiDB-lite"/>
    </source>
</evidence>
<evidence type="ECO:0000259" key="3">
    <source>
        <dbReference type="PROSITE" id="PS50878"/>
    </source>
</evidence>
<dbReference type="CDD" id="cd10442">
    <property type="entry name" value="GIY-YIG_PLEs"/>
    <property type="match status" value="1"/>
</dbReference>
<evidence type="ECO:0000313" key="5">
    <source>
        <dbReference type="Proteomes" id="UP001176940"/>
    </source>
</evidence>
<dbReference type="PANTHER" id="PTHR21301:SF12">
    <property type="match status" value="1"/>
</dbReference>
<dbReference type="Pfam" id="PF26215">
    <property type="entry name" value="HTH_animal"/>
    <property type="match status" value="1"/>
</dbReference>
<dbReference type="PROSITE" id="PS50164">
    <property type="entry name" value="GIY_YIG"/>
    <property type="match status" value="1"/>
</dbReference>
<name>A0ABN9ME26_9NEOB</name>
<feature type="compositionally biased region" description="Basic and acidic residues" evidence="1">
    <location>
        <begin position="35"/>
        <end position="48"/>
    </location>
</feature>
<dbReference type="EMBL" id="CAUEEQ010064635">
    <property type="protein sequence ID" value="CAJ0965007.1"/>
    <property type="molecule type" value="Genomic_DNA"/>
</dbReference>